<comment type="caution">
    <text evidence="5">The sequence shown here is derived from an EMBL/GenBank/DDBJ whole genome shotgun (WGS) entry which is preliminary data.</text>
</comment>
<feature type="domain" description="ABC transporter" evidence="4">
    <location>
        <begin position="6"/>
        <end position="232"/>
    </location>
</feature>
<organism evidence="5 6">
    <name type="scientific">Roseiconus nitratireducens</name>
    <dbReference type="NCBI Taxonomy" id="2605748"/>
    <lineage>
        <taxon>Bacteria</taxon>
        <taxon>Pseudomonadati</taxon>
        <taxon>Planctomycetota</taxon>
        <taxon>Planctomycetia</taxon>
        <taxon>Pirellulales</taxon>
        <taxon>Pirellulaceae</taxon>
        <taxon>Roseiconus</taxon>
    </lineage>
</organism>
<evidence type="ECO:0000313" key="5">
    <source>
        <dbReference type="EMBL" id="KAA5543592.1"/>
    </source>
</evidence>
<dbReference type="InterPro" id="IPR027417">
    <property type="entry name" value="P-loop_NTPase"/>
</dbReference>
<evidence type="ECO:0000256" key="3">
    <source>
        <dbReference type="ARBA" id="ARBA00022840"/>
    </source>
</evidence>
<name>A0A5M6DBA0_9BACT</name>
<evidence type="ECO:0000259" key="4">
    <source>
        <dbReference type="PROSITE" id="PS50893"/>
    </source>
</evidence>
<dbReference type="CDD" id="cd03230">
    <property type="entry name" value="ABC_DR_subfamily_A"/>
    <property type="match status" value="1"/>
</dbReference>
<dbReference type="InterPro" id="IPR003439">
    <property type="entry name" value="ABC_transporter-like_ATP-bd"/>
</dbReference>
<dbReference type="InterPro" id="IPR051782">
    <property type="entry name" value="ABC_Transporter_VariousFunc"/>
</dbReference>
<evidence type="ECO:0000313" key="6">
    <source>
        <dbReference type="Proteomes" id="UP000324479"/>
    </source>
</evidence>
<sequence length="306" mass="33819">MNLPVIQAERLEKSFDGQAVLDGLDLAIAPGQIVGLLGTNGSGKTTLIKCLLGLLRPTAGVCRVFGEDAWDMSPATKSRLGYVPQEAELLPWMTVQQMCDYTGAFYKHWRADDVQSLICQWQLSPDQRTGALSVGQRQKLGVILALGHHPDLLVLDEPVASLDPSARRQFLSTLIDRVEVEQNTILFSTHITSDLERIASHVAILRAGKLAWFGPLDELKDGCKRLRLYFADGAPTDLDLPGLVRWDRHQNHAVVTVASFDQGLLDALHRRWNCDVRVEDMNLEEIFLEWSGAAEVPSTVATEVGS</sequence>
<keyword evidence="6" id="KW-1185">Reference proteome</keyword>
<dbReference type="PANTHER" id="PTHR42939:SF1">
    <property type="entry name" value="ABC TRANSPORTER ATP-BINDING PROTEIN ALBC-RELATED"/>
    <property type="match status" value="1"/>
</dbReference>
<dbReference type="SMART" id="SM00382">
    <property type="entry name" value="AAA"/>
    <property type="match status" value="1"/>
</dbReference>
<proteinExistence type="predicted"/>
<keyword evidence="3 5" id="KW-0067">ATP-binding</keyword>
<evidence type="ECO:0000256" key="1">
    <source>
        <dbReference type="ARBA" id="ARBA00022448"/>
    </source>
</evidence>
<dbReference type="GO" id="GO:0016887">
    <property type="term" value="F:ATP hydrolysis activity"/>
    <property type="evidence" value="ECO:0007669"/>
    <property type="project" value="InterPro"/>
</dbReference>
<dbReference type="SUPFAM" id="SSF52540">
    <property type="entry name" value="P-loop containing nucleoside triphosphate hydrolases"/>
    <property type="match status" value="1"/>
</dbReference>
<dbReference type="Proteomes" id="UP000324479">
    <property type="component" value="Unassembled WGS sequence"/>
</dbReference>
<keyword evidence="2" id="KW-0547">Nucleotide-binding</keyword>
<dbReference type="InterPro" id="IPR017871">
    <property type="entry name" value="ABC_transporter-like_CS"/>
</dbReference>
<dbReference type="InterPro" id="IPR003593">
    <property type="entry name" value="AAA+_ATPase"/>
</dbReference>
<keyword evidence="1" id="KW-0813">Transport</keyword>
<evidence type="ECO:0000256" key="2">
    <source>
        <dbReference type="ARBA" id="ARBA00022741"/>
    </source>
</evidence>
<dbReference type="RefSeq" id="WP_150076343.1">
    <property type="nucleotide sequence ID" value="NZ_VWOX01000005.1"/>
</dbReference>
<gene>
    <name evidence="5" type="ORF">FYK55_10285</name>
</gene>
<protein>
    <submittedName>
        <fullName evidence="5">ABC transporter ATP-binding protein</fullName>
    </submittedName>
</protein>
<dbReference type="GO" id="GO:0005524">
    <property type="term" value="F:ATP binding"/>
    <property type="evidence" value="ECO:0007669"/>
    <property type="project" value="UniProtKB-KW"/>
</dbReference>
<dbReference type="EMBL" id="VWOX01000005">
    <property type="protein sequence ID" value="KAA5543592.1"/>
    <property type="molecule type" value="Genomic_DNA"/>
</dbReference>
<dbReference type="Gene3D" id="3.40.50.300">
    <property type="entry name" value="P-loop containing nucleotide triphosphate hydrolases"/>
    <property type="match status" value="1"/>
</dbReference>
<dbReference type="Pfam" id="PF00005">
    <property type="entry name" value="ABC_tran"/>
    <property type="match status" value="1"/>
</dbReference>
<dbReference type="PROSITE" id="PS00211">
    <property type="entry name" value="ABC_TRANSPORTER_1"/>
    <property type="match status" value="1"/>
</dbReference>
<reference evidence="5 6" key="1">
    <citation type="submission" date="2019-08" db="EMBL/GenBank/DDBJ databases">
        <authorList>
            <person name="Dhanesh K."/>
            <person name="Kumar G."/>
            <person name="Sasikala C."/>
            <person name="Venkata Ramana C."/>
        </authorList>
    </citation>
    <scope>NUCLEOTIDE SEQUENCE [LARGE SCALE GENOMIC DNA]</scope>
    <source>
        <strain evidence="5 6">JC645</strain>
    </source>
</reference>
<dbReference type="PROSITE" id="PS50893">
    <property type="entry name" value="ABC_TRANSPORTER_2"/>
    <property type="match status" value="1"/>
</dbReference>
<dbReference type="PANTHER" id="PTHR42939">
    <property type="entry name" value="ABC TRANSPORTER ATP-BINDING PROTEIN ALBC-RELATED"/>
    <property type="match status" value="1"/>
</dbReference>
<dbReference type="AlphaFoldDB" id="A0A5M6DBA0"/>
<accession>A0A5M6DBA0</accession>